<gene>
    <name evidence="1" type="ORF">OEA41_007925</name>
</gene>
<dbReference type="EMBL" id="JASNWA010000004">
    <property type="protein sequence ID" value="KAK3176602.1"/>
    <property type="molecule type" value="Genomic_DNA"/>
</dbReference>
<reference evidence="1" key="1">
    <citation type="submission" date="2022-11" db="EMBL/GenBank/DDBJ databases">
        <title>Chromosomal genome sequence assembly and mating type (MAT) locus characterization of the leprose asexual lichenized fungus Lepraria neglecta (Nyl.) Erichsen.</title>
        <authorList>
            <person name="Allen J.L."/>
            <person name="Pfeffer B."/>
        </authorList>
    </citation>
    <scope>NUCLEOTIDE SEQUENCE</scope>
    <source>
        <strain evidence="1">Allen 5258</strain>
    </source>
</reference>
<organism evidence="1 2">
    <name type="scientific">Lepraria neglecta</name>
    <dbReference type="NCBI Taxonomy" id="209136"/>
    <lineage>
        <taxon>Eukaryota</taxon>
        <taxon>Fungi</taxon>
        <taxon>Dikarya</taxon>
        <taxon>Ascomycota</taxon>
        <taxon>Pezizomycotina</taxon>
        <taxon>Lecanoromycetes</taxon>
        <taxon>OSLEUM clade</taxon>
        <taxon>Lecanoromycetidae</taxon>
        <taxon>Lecanorales</taxon>
        <taxon>Lecanorineae</taxon>
        <taxon>Stereocaulaceae</taxon>
        <taxon>Lepraria</taxon>
    </lineage>
</organism>
<comment type="caution">
    <text evidence="1">The sequence shown here is derived from an EMBL/GenBank/DDBJ whole genome shotgun (WGS) entry which is preliminary data.</text>
</comment>
<evidence type="ECO:0000313" key="1">
    <source>
        <dbReference type="EMBL" id="KAK3176602.1"/>
    </source>
</evidence>
<sequence length="689" mass="75400">MAPSTEDYLNLVLRFQMDRDNRPNIISTVLAEMKSSLTSQCSWETLLMSAPLAISCMGGCFVASGLSQERYQLNQPLGGFKYLNAGRISQISKVIMSKTNDIIGFLSDPPSAKKMLKPSMMQLKQGAEQCQDVAANVDRKFETWLLSTCEFYAACVQKDSSEQETKASTDISAAVEGSRLDYQAGASANTEKVAHVFWQHAEYTTNVFKQASAQGIDGSGILSQQIVSNYTDCMTTALNGVLPPLMSTVVPIVKSTDATALAEGQALKNNDPAYVQVIKDIVYLHALNVILTSGAGGSVDWEKAKSGIYAVNGMLGNSKVWFDAVASKELPSQTYTAVLASTIAISAAVMAEVTKGSKSTADVQKWQNDFQTQYTAAIQLYSVAKALPGCAPNRIPLMSDVDSSQTSQKLDAKSVQATTTLQFATNRLNTTQQIFTATQKTYDRSTELLTDQENTLAVIRERLVKLSSSNYTPKKIKALLFELIKVIITMKEQIIILVQGFKAISAVVDIVIKSYTNPFLDTLKSQDGTETPKIGDYTLIDMQRSNILNAILTIRSYVGVFSDIPKMWNALSVEIVIPGLTMCDQLSMMGDGREEASDIKRKADSLQEFTQMSLERVKKTVRQNREEKSSGIRDRVDDVNRLIGQLYPPASPVMLAIRDGVGQVKDAAVTVMEARARGSAYVRFGMFTS</sequence>
<accession>A0AAD9ZDS1</accession>
<dbReference type="PANTHER" id="PTHR33488">
    <property type="entry name" value="ZGC:162509"/>
    <property type="match status" value="1"/>
</dbReference>
<keyword evidence="2" id="KW-1185">Reference proteome</keyword>
<protein>
    <submittedName>
        <fullName evidence="1">Uncharacterized protein</fullName>
    </submittedName>
</protein>
<dbReference type="Proteomes" id="UP001276659">
    <property type="component" value="Unassembled WGS sequence"/>
</dbReference>
<proteinExistence type="predicted"/>
<name>A0AAD9ZDS1_9LECA</name>
<dbReference type="PANTHER" id="PTHR33488:SF2">
    <property type="entry name" value="EARLY ENDOSOME ANTIGEN 1-LIKE"/>
    <property type="match status" value="1"/>
</dbReference>
<dbReference type="AlphaFoldDB" id="A0AAD9ZDS1"/>
<evidence type="ECO:0000313" key="2">
    <source>
        <dbReference type="Proteomes" id="UP001276659"/>
    </source>
</evidence>